<dbReference type="SUPFAM" id="SSF48350">
    <property type="entry name" value="GTPase activation domain, GAP"/>
    <property type="match status" value="1"/>
</dbReference>
<dbReference type="InterPro" id="IPR057323">
    <property type="entry name" value="RHG40/28/18_ubiquitin"/>
</dbReference>
<dbReference type="PANTHER" id="PTHR14963">
    <property type="entry name" value="RHO GTPASE ACTIVATING PROTEIN 18,19-RELATED"/>
    <property type="match status" value="1"/>
</dbReference>
<sequence length="677" mass="76419">MAAVLTALTLCDRKSDRICPSFSGLKRIILRLLEMGDPALRIPRPQVLLSRHVCPLPNSPNSCPYNMNQPPATLSTKQEPPSKTLSMNDFWLEVEQIKQTQNSDVEENGSSEPRTPEEGEAEEEWLQDTGLSPLISDQTPEEENVFLLTTLTQTQTMAVQRRLDSYTRSLRKRTKHSARDVRDVFGKTRISEHFPDGNGVFSKSAHPTINGTSQKFSHYCEKVSETLDTFDTAVAYSEQAACGQKMENRTVWHPDKLLNMELHKGRLGTTRVSDLSPLDMKQVPALALIELTALWDILNLDLKRNKAPKCKSTDSKPFGVMLSTLLEHDQKHVPHTRIPLILLEIMNCLEKKGLDVQGILRVPGSQNRIKALKLCLESRFYDGLFSWEDVNPHDASGLLKLFLRELPVPLLTAEYLPAFTAVQKISDLKQRIQALNLLVLVLPEPNRHTLKALLEFLRKVASREKTNLMSLWNISTIIAPNLFLYRGSNIKNPEGGEKLQAEGVAGVVMTMVRYQDLLWTVPTFLVSQVRKLNDNSKRSGFSESKIRNFLRKIHTDKEKNEKNQAEASKQVKVRSTLFPNDTLPIELNEGLRAKDVLQQYQKQLTQPGGQWVKSAALIKSNGASEFLNLNLYLYEVGGNICERCLDPDTHLLDLQNVNPGGELVIKPRPPSPSKYKE</sequence>
<evidence type="ECO:0000313" key="5">
    <source>
        <dbReference type="Ensembl" id="ENSLLEP00000044288.1"/>
    </source>
</evidence>
<keyword evidence="1" id="KW-0343">GTPase activation</keyword>
<dbReference type="GO" id="GO:0051056">
    <property type="term" value="P:regulation of small GTPase mediated signal transduction"/>
    <property type="evidence" value="ECO:0007669"/>
    <property type="project" value="TreeGrafter"/>
</dbReference>
<evidence type="ECO:0000313" key="6">
    <source>
        <dbReference type="Proteomes" id="UP000694569"/>
    </source>
</evidence>
<name>A0A8C5QYJ4_9ANUR</name>
<dbReference type="SMART" id="SM00324">
    <property type="entry name" value="RhoGAP"/>
    <property type="match status" value="1"/>
</dbReference>
<dbReference type="GO" id="GO:0030833">
    <property type="term" value="P:regulation of actin filament polymerization"/>
    <property type="evidence" value="ECO:0007669"/>
    <property type="project" value="TreeGrafter"/>
</dbReference>
<dbReference type="FunFam" id="1.10.555.10:FF:000018">
    <property type="entry name" value="Rho GTPase activating protein 28"/>
    <property type="match status" value="1"/>
</dbReference>
<feature type="domain" description="Rho-GAP" evidence="4">
    <location>
        <begin position="320"/>
        <end position="519"/>
    </location>
</feature>
<evidence type="ECO:0000256" key="2">
    <source>
        <dbReference type="ARBA" id="ARBA00055252"/>
    </source>
</evidence>
<reference evidence="5" key="2">
    <citation type="submission" date="2025-09" db="UniProtKB">
        <authorList>
            <consortium name="Ensembl"/>
        </authorList>
    </citation>
    <scope>IDENTIFICATION</scope>
</reference>
<protein>
    <submittedName>
        <fullName evidence="5">Rho GTPase activating protein 40</fullName>
    </submittedName>
</protein>
<dbReference type="PROSITE" id="PS50238">
    <property type="entry name" value="RHOGAP"/>
    <property type="match status" value="1"/>
</dbReference>
<dbReference type="PANTHER" id="PTHR14963:SF4">
    <property type="entry name" value="RHO GTPASE-ACTIVATING PROTEIN 40"/>
    <property type="match status" value="1"/>
</dbReference>
<dbReference type="InterPro" id="IPR000198">
    <property type="entry name" value="RhoGAP_dom"/>
</dbReference>
<dbReference type="Gene3D" id="1.10.555.10">
    <property type="entry name" value="Rho GTPase activation protein"/>
    <property type="match status" value="1"/>
</dbReference>
<dbReference type="Pfam" id="PF25442">
    <property type="entry name" value="Ubiquitin_RHG40_C"/>
    <property type="match status" value="1"/>
</dbReference>
<dbReference type="OrthoDB" id="27680at2759"/>
<dbReference type="GeneTree" id="ENSGT00940000162174"/>
<proteinExistence type="predicted"/>
<dbReference type="Pfam" id="PF00620">
    <property type="entry name" value="RhoGAP"/>
    <property type="match status" value="1"/>
</dbReference>
<reference evidence="5" key="1">
    <citation type="submission" date="2025-08" db="UniProtKB">
        <authorList>
            <consortium name="Ensembl"/>
        </authorList>
    </citation>
    <scope>IDENTIFICATION</scope>
</reference>
<dbReference type="GO" id="GO:0005737">
    <property type="term" value="C:cytoplasm"/>
    <property type="evidence" value="ECO:0007669"/>
    <property type="project" value="TreeGrafter"/>
</dbReference>
<gene>
    <name evidence="5" type="primary">ARHGAP40</name>
</gene>
<evidence type="ECO:0000256" key="3">
    <source>
        <dbReference type="SAM" id="MobiDB-lite"/>
    </source>
</evidence>
<evidence type="ECO:0000256" key="1">
    <source>
        <dbReference type="ARBA" id="ARBA00022468"/>
    </source>
</evidence>
<dbReference type="GO" id="GO:0005096">
    <property type="term" value="F:GTPase activator activity"/>
    <property type="evidence" value="ECO:0007669"/>
    <property type="project" value="UniProtKB-KW"/>
</dbReference>
<keyword evidence="6" id="KW-1185">Reference proteome</keyword>
<dbReference type="InterPro" id="IPR008936">
    <property type="entry name" value="Rho_GTPase_activation_prot"/>
</dbReference>
<dbReference type="Ensembl" id="ENSLLET00000046063.1">
    <property type="protein sequence ID" value="ENSLLEP00000044288.1"/>
    <property type="gene ID" value="ENSLLEG00000028104.1"/>
</dbReference>
<accession>A0A8C5QYJ4</accession>
<organism evidence="5 6">
    <name type="scientific">Leptobrachium leishanense</name>
    <name type="common">Leishan spiny toad</name>
    <dbReference type="NCBI Taxonomy" id="445787"/>
    <lineage>
        <taxon>Eukaryota</taxon>
        <taxon>Metazoa</taxon>
        <taxon>Chordata</taxon>
        <taxon>Craniata</taxon>
        <taxon>Vertebrata</taxon>
        <taxon>Euteleostomi</taxon>
        <taxon>Amphibia</taxon>
        <taxon>Batrachia</taxon>
        <taxon>Anura</taxon>
        <taxon>Pelobatoidea</taxon>
        <taxon>Megophryidae</taxon>
        <taxon>Leptobrachium</taxon>
    </lineage>
</organism>
<dbReference type="GO" id="GO:0007165">
    <property type="term" value="P:signal transduction"/>
    <property type="evidence" value="ECO:0007669"/>
    <property type="project" value="InterPro"/>
</dbReference>
<feature type="region of interest" description="Disordered" evidence="3">
    <location>
        <begin position="99"/>
        <end position="124"/>
    </location>
</feature>
<dbReference type="Proteomes" id="UP000694569">
    <property type="component" value="Unplaced"/>
</dbReference>
<comment type="function">
    <text evidence="2">GTPase activator for the Rho-type GTPases by converting them to an inactive GDP-bound state.</text>
</comment>
<dbReference type="AlphaFoldDB" id="A0A8C5QYJ4"/>
<evidence type="ECO:0000259" key="4">
    <source>
        <dbReference type="PROSITE" id="PS50238"/>
    </source>
</evidence>